<comment type="caution">
    <text evidence="2">The sequence shown here is derived from an EMBL/GenBank/DDBJ whole genome shotgun (WGS) entry which is preliminary data.</text>
</comment>
<keyword evidence="1" id="KW-0812">Transmembrane</keyword>
<protein>
    <submittedName>
        <fullName evidence="2">Uncharacterized protein</fullName>
    </submittedName>
</protein>
<evidence type="ECO:0000256" key="1">
    <source>
        <dbReference type="SAM" id="Phobius"/>
    </source>
</evidence>
<dbReference type="Proteomes" id="UP001345827">
    <property type="component" value="Unassembled WGS sequence"/>
</dbReference>
<keyword evidence="1" id="KW-1133">Transmembrane helix</keyword>
<gene>
    <name evidence="2" type="ORF">LTR25_005748</name>
</gene>
<keyword evidence="1" id="KW-0472">Membrane</keyword>
<reference evidence="2 3" key="1">
    <citation type="submission" date="2023-06" db="EMBL/GenBank/DDBJ databases">
        <title>Black Yeasts Isolated from many extreme environments.</title>
        <authorList>
            <person name="Coleine C."/>
            <person name="Stajich J.E."/>
            <person name="Selbmann L."/>
        </authorList>
    </citation>
    <scope>NUCLEOTIDE SEQUENCE [LARGE SCALE GENOMIC DNA]</scope>
    <source>
        <strain evidence="2 3">CCFEE 5887</strain>
    </source>
</reference>
<evidence type="ECO:0000313" key="3">
    <source>
        <dbReference type="Proteomes" id="UP001345827"/>
    </source>
</evidence>
<keyword evidence="3" id="KW-1185">Reference proteome</keyword>
<accession>A0AAV9Q4R1</accession>
<organism evidence="2 3">
    <name type="scientific">Vermiconidia calcicola</name>
    <dbReference type="NCBI Taxonomy" id="1690605"/>
    <lineage>
        <taxon>Eukaryota</taxon>
        <taxon>Fungi</taxon>
        <taxon>Dikarya</taxon>
        <taxon>Ascomycota</taxon>
        <taxon>Pezizomycotina</taxon>
        <taxon>Dothideomycetes</taxon>
        <taxon>Dothideomycetidae</taxon>
        <taxon>Mycosphaerellales</taxon>
        <taxon>Extremaceae</taxon>
        <taxon>Vermiconidia</taxon>
    </lineage>
</organism>
<name>A0AAV9Q4R1_9PEZI</name>
<proteinExistence type="predicted"/>
<dbReference type="EMBL" id="JAXLQG010000009">
    <property type="protein sequence ID" value="KAK5535846.1"/>
    <property type="molecule type" value="Genomic_DNA"/>
</dbReference>
<evidence type="ECO:0000313" key="2">
    <source>
        <dbReference type="EMBL" id="KAK5535846.1"/>
    </source>
</evidence>
<dbReference type="AlphaFoldDB" id="A0AAV9Q4R1"/>
<sequence length="134" mass="15272">MAGDHLWALFFGVLDNLIGVIQIWQNRRRDRAKGARELPQESHRQLKGDGIMLVLVRVCTRYGGGVPRRVHPGLMKETIWDCFLEVIVLPNFGTHKTSRAWRGVGRRGSSNIGVEVISDVEERCGWWKARTNAH</sequence>
<feature type="transmembrane region" description="Helical" evidence="1">
    <location>
        <begin position="6"/>
        <end position="24"/>
    </location>
</feature>